<protein>
    <submittedName>
        <fullName evidence="3">N-terminal amidase</fullName>
    </submittedName>
</protein>
<feature type="region of interest" description="Disordered" evidence="1">
    <location>
        <begin position="148"/>
        <end position="205"/>
    </location>
</feature>
<sequence>MRIATLQLSPRRGDVEGNIRRANALVDDLDMRLMRLKRGAQPDGGSSMPAGSGVSAGALAGLLDVLVLPEMAFTGYNFPSLEAIRPYLEPTTSGPTAEWARSAARRLGCVVCVGYPELAEAQSTSPATSALSLLPLRSDIHAAMRNKNSDEPAKADRHHTSHVDGKENKPIADVQRTNDDGSIKNTTNEESNKNSNNTTTAPSRFNSALLVSPTGSTLYNYQKRFLYYTDEPWAAEGRNGKGFLHLQLPSTTTSPDTDATTTTAIPTAIGICMDINPYKFLAPWTVYEFATHVLASGARLVLLPMAWLTLLKPGELGEGEGEGEGERERGEEEKLALARRPDMETFRYWLLRFWPLVRAAGKGEREGEGEGQGEAGMVILVFANRVGVEEGGFRIGKDGDGVARYAGSSCIVGIRRGRREDGSESWRAKGESGGEEAEILVWEMLGRAEEGVCFVDTEAEPKYVFRMREPGGDEA</sequence>
<evidence type="ECO:0000313" key="3">
    <source>
        <dbReference type="EMBL" id="EGE82851.1"/>
    </source>
</evidence>
<dbReference type="EMBL" id="GG749440">
    <property type="protein sequence ID" value="EGE82851.1"/>
    <property type="molecule type" value="Genomic_DNA"/>
</dbReference>
<dbReference type="InterPro" id="IPR039703">
    <property type="entry name" value="Nta1"/>
</dbReference>
<feature type="domain" description="CN hydrolase" evidence="2">
    <location>
        <begin position="1"/>
        <end position="446"/>
    </location>
</feature>
<dbReference type="Pfam" id="PF00795">
    <property type="entry name" value="CN_hydrolase"/>
    <property type="match status" value="1"/>
</dbReference>
<name>F2TI01_AJEDA</name>
<gene>
    <name evidence="3" type="ORF">BDDG_05795</name>
</gene>
<feature type="compositionally biased region" description="Low complexity" evidence="1">
    <location>
        <begin position="184"/>
        <end position="200"/>
    </location>
</feature>
<reference evidence="3" key="1">
    <citation type="submission" date="2010-03" db="EMBL/GenBank/DDBJ databases">
        <title>Annotation of Blastomyces dermatitidis strain ATCC 18188.</title>
        <authorList>
            <consortium name="The Broad Institute Genome Sequencing Platform"/>
            <consortium name="Broad Institute Genome Sequencing Center for Infectious Disease."/>
            <person name="Cuomo C."/>
            <person name="Klein B."/>
            <person name="Sullivan T."/>
            <person name="Heitman J."/>
            <person name="Young S."/>
            <person name="Zeng Q."/>
            <person name="Gargeya S."/>
            <person name="Alvarado L."/>
            <person name="Berlin A.M."/>
            <person name="Chapman S.B."/>
            <person name="Chen Z."/>
            <person name="Freedman E."/>
            <person name="Gellesch M."/>
            <person name="Goldberg J."/>
            <person name="Griggs A."/>
            <person name="Gujja S."/>
            <person name="Heilman E."/>
            <person name="Heiman D."/>
            <person name="Howarth C."/>
            <person name="Mehta T."/>
            <person name="Neiman D."/>
            <person name="Pearson M."/>
            <person name="Roberts A."/>
            <person name="Saif S."/>
            <person name="Shea T."/>
            <person name="Shenoy N."/>
            <person name="Sisk P."/>
            <person name="Stolte C."/>
            <person name="Sykes S."/>
            <person name="White J."/>
            <person name="Yandava C."/>
            <person name="Haas B."/>
            <person name="Nusbaum C."/>
            <person name="Birren B."/>
        </authorList>
    </citation>
    <scope>NUCLEOTIDE SEQUENCE [LARGE SCALE GENOMIC DNA]</scope>
    <source>
        <strain evidence="3">ATCC 18188</strain>
    </source>
</reference>
<dbReference type="HOGENOM" id="CLU_009854_0_0_1"/>
<organism evidence="3">
    <name type="scientific">Ajellomyces dermatitidis (strain ATCC 18188 / CBS 674.68)</name>
    <name type="common">Blastomyces dermatitidis</name>
    <dbReference type="NCBI Taxonomy" id="653446"/>
    <lineage>
        <taxon>Eukaryota</taxon>
        <taxon>Fungi</taxon>
        <taxon>Dikarya</taxon>
        <taxon>Ascomycota</taxon>
        <taxon>Pezizomycotina</taxon>
        <taxon>Eurotiomycetes</taxon>
        <taxon>Eurotiomycetidae</taxon>
        <taxon>Onygenales</taxon>
        <taxon>Ajellomycetaceae</taxon>
        <taxon>Blastomyces</taxon>
    </lineage>
</organism>
<dbReference type="InterPro" id="IPR003010">
    <property type="entry name" value="C-N_Hydrolase"/>
</dbReference>
<dbReference type="GO" id="GO:0070773">
    <property type="term" value="F:protein-N-terminal glutamine amidohydrolase activity"/>
    <property type="evidence" value="ECO:0007669"/>
    <property type="project" value="InterPro"/>
</dbReference>
<evidence type="ECO:0000259" key="2">
    <source>
        <dbReference type="PROSITE" id="PS50263"/>
    </source>
</evidence>
<dbReference type="GO" id="GO:0008418">
    <property type="term" value="F:protein-N-terminal asparagine amidohydrolase activity"/>
    <property type="evidence" value="ECO:0007669"/>
    <property type="project" value="InterPro"/>
</dbReference>
<dbReference type="InterPro" id="IPR036526">
    <property type="entry name" value="C-N_Hydrolase_sf"/>
</dbReference>
<dbReference type="PANTHER" id="PTHR11750">
    <property type="entry name" value="PROTEIN N-TERMINAL AMIDASE"/>
    <property type="match status" value="1"/>
</dbReference>
<dbReference type="SUPFAM" id="SSF56317">
    <property type="entry name" value="Carbon-nitrogen hydrolase"/>
    <property type="match status" value="2"/>
</dbReference>
<dbReference type="PANTHER" id="PTHR11750:SF26">
    <property type="entry name" value="PROTEIN N-TERMINAL AMIDASE"/>
    <property type="match status" value="1"/>
</dbReference>
<dbReference type="Proteomes" id="UP000007802">
    <property type="component" value="Unassembled WGS sequence"/>
</dbReference>
<evidence type="ECO:0000256" key="1">
    <source>
        <dbReference type="SAM" id="MobiDB-lite"/>
    </source>
</evidence>
<accession>F2TI01</accession>
<feature type="compositionally biased region" description="Basic and acidic residues" evidence="1">
    <location>
        <begin position="161"/>
        <end position="182"/>
    </location>
</feature>
<dbReference type="OrthoDB" id="201515at2759"/>
<proteinExistence type="predicted"/>
<dbReference type="GO" id="GO:0030163">
    <property type="term" value="P:protein catabolic process"/>
    <property type="evidence" value="ECO:0007669"/>
    <property type="project" value="TreeGrafter"/>
</dbReference>
<dbReference type="PROSITE" id="PS50263">
    <property type="entry name" value="CN_HYDROLASE"/>
    <property type="match status" value="1"/>
</dbReference>
<dbReference type="AlphaFoldDB" id="F2TI01"/>
<dbReference type="Gene3D" id="3.60.110.10">
    <property type="entry name" value="Carbon-nitrogen hydrolase"/>
    <property type="match status" value="1"/>
</dbReference>